<evidence type="ECO:0000313" key="3">
    <source>
        <dbReference type="Proteomes" id="UP001304300"/>
    </source>
</evidence>
<proteinExistence type="predicted"/>
<dbReference type="Proteomes" id="UP001304300">
    <property type="component" value="Chromosome"/>
</dbReference>
<feature type="transmembrane region" description="Helical" evidence="1">
    <location>
        <begin position="12"/>
        <end position="33"/>
    </location>
</feature>
<keyword evidence="1" id="KW-0472">Membrane</keyword>
<protein>
    <recommendedName>
        <fullName evidence="4">Verru_Chthon cassette protein A</fullName>
    </recommendedName>
</protein>
<dbReference type="EMBL" id="CP136920">
    <property type="protein sequence ID" value="WOO40085.1"/>
    <property type="molecule type" value="Genomic_DNA"/>
</dbReference>
<name>A0AAQ3L6A6_9BACT</name>
<sequence>MLTPPNRCQNRDGFALILSLALMGFVFLLLVTLTTLVSVEIQNAGHTNHKARAEQNAILALHIALGELQRTTGPDQRITAPADLQFPNSASNRHWTGVYGHALTPEYALSPETIANEWTDTSKVDSQGSAAKLLSWLVSGNPTTSSWPTFEAEGQLASPATDATPQYLPDAAVSNLTVATPATSTEVTIANSSGTAQPARILVGPGSAEYVKDFVIAPLVEIEGSDSFGQRDSYAWWVSDENVKARANLELETDSAKLPFAFANATRSAIELMAADEGTGELDAATIDTLYDPTGDLLRANDLDSLSLASTTPSDFAAIQKRRFHDLSTVSTSVLSDSFAGGLKRDLSTLLDESYSPPSNDLTASTERLWTQHTDDSTGYGIPTWGHLRSFNQTRVSSDGKVDAVLPVFDKVGFEDHVGVTPVLTYFSLGIGFSAEGFSAGSNINVDLYPLIVLWNPYNFTIKAPPLNSNGANFEVGFLPNKEVMMGVDIYDPGILNGENYDWRNIGTLDLRKNIEKDSSDPDENDIEFMRFSLNCPDIPPGQSLVFRVSDADIGDAYDSGIVLQNLDAFPSYVSVPVAQLDKDFSTTTLFRVGPRYSVNYLGNPSINLSSDIANGGNGGLFNYLGEPQDERVIANPEGDPLAFNPANPARRWYQTQQSITWENADVSETQESPVRVNTNSGDRVFGSARVDLIPEFKQPTSLSSDSSVSYVITAHALFSGAGSNAYLSSNQHMFPTRWIAQSNLRATRTGRTIRDNNYLPMLVATAGTEGGSNAWPKFSSEDGSYSNRVSAGSGHDWEMGEPVDSTLFEFLPEDQPLFSIGQLQHANLSLIGAYPSYPIGNSLADYHLHEKSTSGSILQPEDYQLARVDSVTTTNRLLKADQEAYYDISYLLNRNLWDAYFLSTIPATGAIPTELPNPRMAYADSSDLRDPDKAAAEMKLIGGFNINSTSEQAWRAVLGGDKGLAYNPVTGSDSSIALPTTFPRFTQPTSDDGWTEPWQGYRSLSDEQVAQLAHNIVKEIKNRGPFISLADFINRRLVDNPETNDSDVEDTPYEYEDLRGTIQAALDRTWSSTDTASAPSGMNAFPANNGEDSFWKEKLEQDGFLLGHPNNQTSSQFGQGSRYAYDLRRIQGGDVERNPYSHPSAFSPKFVTQADVLSSIGASLTARSDTFTIRAYGEVSSTFSSDKVVGVWCEAVVQRTPFYIEDTDNPEDAPSSATNREFGRQYKLISFRWLKAEEV</sequence>
<evidence type="ECO:0000256" key="1">
    <source>
        <dbReference type="SAM" id="Phobius"/>
    </source>
</evidence>
<reference evidence="2 3" key="1">
    <citation type="submission" date="2023-10" db="EMBL/GenBank/DDBJ databases">
        <title>Rubellicoccus peritrichatus gen. nov., sp. nov., isolated from an algae of coral reef tank.</title>
        <authorList>
            <person name="Luo J."/>
        </authorList>
    </citation>
    <scope>NUCLEOTIDE SEQUENCE [LARGE SCALE GENOMIC DNA]</scope>
    <source>
        <strain evidence="2 3">CR14</strain>
    </source>
</reference>
<keyword evidence="3" id="KW-1185">Reference proteome</keyword>
<keyword evidence="1" id="KW-0812">Transmembrane</keyword>
<keyword evidence="1" id="KW-1133">Transmembrane helix</keyword>
<organism evidence="2 3">
    <name type="scientific">Rubellicoccus peritrichatus</name>
    <dbReference type="NCBI Taxonomy" id="3080537"/>
    <lineage>
        <taxon>Bacteria</taxon>
        <taxon>Pseudomonadati</taxon>
        <taxon>Verrucomicrobiota</taxon>
        <taxon>Opitutia</taxon>
        <taxon>Puniceicoccales</taxon>
        <taxon>Cerasicoccaceae</taxon>
        <taxon>Rubellicoccus</taxon>
    </lineage>
</organism>
<dbReference type="KEGG" id="puo:RZN69_15800"/>
<accession>A0AAQ3L6A6</accession>
<dbReference type="AlphaFoldDB" id="A0AAQ3L6A6"/>
<dbReference type="RefSeq" id="WP_317832188.1">
    <property type="nucleotide sequence ID" value="NZ_CP136920.1"/>
</dbReference>
<evidence type="ECO:0000313" key="2">
    <source>
        <dbReference type="EMBL" id="WOO40085.1"/>
    </source>
</evidence>
<gene>
    <name evidence="2" type="ORF">RZN69_15800</name>
</gene>
<evidence type="ECO:0008006" key="4">
    <source>
        <dbReference type="Google" id="ProtNLM"/>
    </source>
</evidence>